<organism evidence="10 11">
    <name type="scientific">Circinella minor</name>
    <dbReference type="NCBI Taxonomy" id="1195481"/>
    <lineage>
        <taxon>Eukaryota</taxon>
        <taxon>Fungi</taxon>
        <taxon>Fungi incertae sedis</taxon>
        <taxon>Mucoromycota</taxon>
        <taxon>Mucoromycotina</taxon>
        <taxon>Mucoromycetes</taxon>
        <taxon>Mucorales</taxon>
        <taxon>Lichtheimiaceae</taxon>
        <taxon>Circinella</taxon>
    </lineage>
</organism>
<evidence type="ECO:0000256" key="7">
    <source>
        <dbReference type="ARBA" id="ARBA00023136"/>
    </source>
</evidence>
<evidence type="ECO:0000256" key="2">
    <source>
        <dbReference type="ARBA" id="ARBA00022448"/>
    </source>
</evidence>
<comment type="similarity">
    <text evidence="9">Belongs to the mitochondrial carrier (TC 2.A.29) family.</text>
</comment>
<keyword evidence="11" id="KW-1185">Reference proteome</keyword>
<evidence type="ECO:0000256" key="8">
    <source>
        <dbReference type="PROSITE-ProRule" id="PRU00282"/>
    </source>
</evidence>
<dbReference type="GO" id="GO:0055085">
    <property type="term" value="P:transmembrane transport"/>
    <property type="evidence" value="ECO:0007669"/>
    <property type="project" value="InterPro"/>
</dbReference>
<dbReference type="PRINTS" id="PR00926">
    <property type="entry name" value="MITOCARRIER"/>
</dbReference>
<dbReference type="InterPro" id="IPR023395">
    <property type="entry name" value="MCP_dom_sf"/>
</dbReference>
<keyword evidence="6" id="KW-0496">Mitochondrion</keyword>
<evidence type="ECO:0000256" key="9">
    <source>
        <dbReference type="RuleBase" id="RU000488"/>
    </source>
</evidence>
<dbReference type="InterPro" id="IPR018108">
    <property type="entry name" value="MCP_transmembrane"/>
</dbReference>
<reference evidence="10 11" key="1">
    <citation type="submission" date="2020-12" db="EMBL/GenBank/DDBJ databases">
        <title>Metabolic potential, ecology and presence of endohyphal bacteria is reflected in genomic diversity of Mucoromycotina.</title>
        <authorList>
            <person name="Muszewska A."/>
            <person name="Okrasinska A."/>
            <person name="Steczkiewicz K."/>
            <person name="Drgas O."/>
            <person name="Orlowska M."/>
            <person name="Perlinska-Lenart U."/>
            <person name="Aleksandrzak-Piekarczyk T."/>
            <person name="Szatraj K."/>
            <person name="Zielenkiewicz U."/>
            <person name="Pilsyk S."/>
            <person name="Malc E."/>
            <person name="Mieczkowski P."/>
            <person name="Kruszewska J.S."/>
            <person name="Biernat P."/>
            <person name="Pawlowska J."/>
        </authorList>
    </citation>
    <scope>NUCLEOTIDE SEQUENCE [LARGE SCALE GENOMIC DNA]</scope>
    <source>
        <strain evidence="10 11">CBS 142.35</strain>
    </source>
</reference>
<keyword evidence="7 8" id="KW-0472">Membrane</keyword>
<dbReference type="AlphaFoldDB" id="A0A8H7SB10"/>
<evidence type="ECO:0008006" key="12">
    <source>
        <dbReference type="Google" id="ProtNLM"/>
    </source>
</evidence>
<dbReference type="Pfam" id="PF00153">
    <property type="entry name" value="Mito_carr"/>
    <property type="match status" value="3"/>
</dbReference>
<evidence type="ECO:0000256" key="6">
    <source>
        <dbReference type="ARBA" id="ARBA00023128"/>
    </source>
</evidence>
<gene>
    <name evidence="10" type="ORF">INT45_010860</name>
</gene>
<comment type="caution">
    <text evidence="10">The sequence shown here is derived from an EMBL/GenBank/DDBJ whole genome shotgun (WGS) entry which is preliminary data.</text>
</comment>
<evidence type="ECO:0000256" key="3">
    <source>
        <dbReference type="ARBA" id="ARBA00022692"/>
    </source>
</evidence>
<dbReference type="GO" id="GO:0031966">
    <property type="term" value="C:mitochondrial membrane"/>
    <property type="evidence" value="ECO:0007669"/>
    <property type="project" value="UniProtKB-SubCell"/>
</dbReference>
<feature type="repeat" description="Solcar" evidence="8">
    <location>
        <begin position="270"/>
        <end position="358"/>
    </location>
</feature>
<dbReference type="Gene3D" id="1.50.40.10">
    <property type="entry name" value="Mitochondrial carrier domain"/>
    <property type="match status" value="1"/>
</dbReference>
<evidence type="ECO:0000256" key="5">
    <source>
        <dbReference type="ARBA" id="ARBA00022989"/>
    </source>
</evidence>
<keyword evidence="5" id="KW-1133">Transmembrane helix</keyword>
<keyword evidence="2 9" id="KW-0813">Transport</keyword>
<evidence type="ECO:0000313" key="11">
    <source>
        <dbReference type="Proteomes" id="UP000646827"/>
    </source>
</evidence>
<keyword evidence="3 8" id="KW-0812">Transmembrane</keyword>
<accession>A0A8H7SB10</accession>
<sequence>MQTTSPQPLAATNAPVRITNTTTKNTSNRKKTQNLDYVIRSGLAGGIAGCVAKTVIAPLDRIKILFQARNPVFDKYAGTFSGVFKAGRDIVKDTGTAGLFQGHSVTLLRIFPYAAIKFVAYEQYRAILMPTRKDENGSRQFIAGSLAGVTSVLFTYPLDLLRVRMAYEVKQVGKSRPGLISTCSQIYNEPAAGQRRGLSFKIMNFYRGFMPTVAGMIPYAGLSFYTHHIATEFCRYSPLVTHWTRAPLDFDPNANDLTPAQRRILEKPPLNTWAELVSGGISGLVAQTGSYPLEVIRRRMQVGGLLNPDVFVSFMDTVKDIYRVKGFKGFYVGLSIGYIKVAPLMATSFAVYDRMKTALYIN</sequence>
<dbReference type="InterPro" id="IPR002067">
    <property type="entry name" value="MCP"/>
</dbReference>
<dbReference type="OrthoDB" id="270584at2759"/>
<keyword evidence="4" id="KW-0677">Repeat</keyword>
<evidence type="ECO:0000256" key="4">
    <source>
        <dbReference type="ARBA" id="ARBA00022737"/>
    </source>
</evidence>
<name>A0A8H7SB10_9FUNG</name>
<dbReference type="PANTHER" id="PTHR24089">
    <property type="entry name" value="SOLUTE CARRIER FAMILY 25"/>
    <property type="match status" value="1"/>
</dbReference>
<feature type="repeat" description="Solcar" evidence="8">
    <location>
        <begin position="36"/>
        <end position="127"/>
    </location>
</feature>
<comment type="subcellular location">
    <subcellularLocation>
        <location evidence="1">Mitochondrion membrane</location>
        <topology evidence="1">Multi-pass membrane protein</topology>
    </subcellularLocation>
</comment>
<protein>
    <recommendedName>
        <fullName evidence="12">Mitochondrial carrier protein</fullName>
    </recommendedName>
</protein>
<dbReference type="SUPFAM" id="SSF103506">
    <property type="entry name" value="Mitochondrial carrier"/>
    <property type="match status" value="1"/>
</dbReference>
<dbReference type="Proteomes" id="UP000646827">
    <property type="component" value="Unassembled WGS sequence"/>
</dbReference>
<evidence type="ECO:0000313" key="10">
    <source>
        <dbReference type="EMBL" id="KAG2224911.1"/>
    </source>
</evidence>
<evidence type="ECO:0000256" key="1">
    <source>
        <dbReference type="ARBA" id="ARBA00004225"/>
    </source>
</evidence>
<feature type="repeat" description="Solcar" evidence="8">
    <location>
        <begin position="135"/>
        <end position="233"/>
    </location>
</feature>
<dbReference type="PROSITE" id="PS50920">
    <property type="entry name" value="SOLCAR"/>
    <property type="match status" value="3"/>
</dbReference>
<dbReference type="EMBL" id="JAEPRB010000035">
    <property type="protein sequence ID" value="KAG2224911.1"/>
    <property type="molecule type" value="Genomic_DNA"/>
</dbReference>
<proteinExistence type="inferred from homology"/>